<comment type="caution">
    <text evidence="2">The sequence shown here is derived from an EMBL/GenBank/DDBJ whole genome shotgun (WGS) entry which is preliminary data.</text>
</comment>
<feature type="signal peptide" evidence="1">
    <location>
        <begin position="1"/>
        <end position="22"/>
    </location>
</feature>
<dbReference type="Gene3D" id="1.20.90.10">
    <property type="entry name" value="Phospholipase A2 domain"/>
    <property type="match status" value="1"/>
</dbReference>
<feature type="chain" id="PRO_5041912365" evidence="1">
    <location>
        <begin position="23"/>
        <end position="144"/>
    </location>
</feature>
<name>A0AAD9UX35_ACRCE</name>
<gene>
    <name evidence="2" type="ORF">P5673_025615</name>
</gene>
<evidence type="ECO:0000313" key="3">
    <source>
        <dbReference type="Proteomes" id="UP001249851"/>
    </source>
</evidence>
<protein>
    <submittedName>
        <fullName evidence="2">Conodipine-M alpha chain</fullName>
    </submittedName>
</protein>
<evidence type="ECO:0000313" key="2">
    <source>
        <dbReference type="EMBL" id="KAK2553158.1"/>
    </source>
</evidence>
<dbReference type="GO" id="GO:0004623">
    <property type="term" value="F:phospholipase A2 activity"/>
    <property type="evidence" value="ECO:0007669"/>
    <property type="project" value="InterPro"/>
</dbReference>
<accession>A0AAD9UX35</accession>
<proteinExistence type="predicted"/>
<keyword evidence="3" id="KW-1185">Reference proteome</keyword>
<reference evidence="2" key="1">
    <citation type="journal article" date="2023" name="G3 (Bethesda)">
        <title>Whole genome assembly and annotation of the endangered Caribbean coral Acropora cervicornis.</title>
        <authorList>
            <person name="Selwyn J.D."/>
            <person name="Vollmer S.V."/>
        </authorList>
    </citation>
    <scope>NUCLEOTIDE SEQUENCE</scope>
    <source>
        <strain evidence="2">K2</strain>
    </source>
</reference>
<dbReference type="InterPro" id="IPR036444">
    <property type="entry name" value="PLipase_A2_dom_sf"/>
</dbReference>
<sequence length="144" mass="16592">MRTTVILFDLLLLLAVYDGVTSSCFVMHNGCSVPLDVYVPYKSTFTPACKKHDVCYYCGQHWGWSQRDCDERFKKDMYKLCESKYGKKRFLGSLFNKERLCKSSGADAYHLAVRTGGHLYYESKSPDWCKETCAKNYGDPFKSL</sequence>
<dbReference type="Proteomes" id="UP001249851">
    <property type="component" value="Unassembled WGS sequence"/>
</dbReference>
<dbReference type="PANTHER" id="PTHR37687:SF1">
    <property type="entry name" value="AGAP006772-PA"/>
    <property type="match status" value="1"/>
</dbReference>
<evidence type="ECO:0000256" key="1">
    <source>
        <dbReference type="SAM" id="SignalP"/>
    </source>
</evidence>
<dbReference type="GO" id="GO:0006644">
    <property type="term" value="P:phospholipid metabolic process"/>
    <property type="evidence" value="ECO:0007669"/>
    <property type="project" value="InterPro"/>
</dbReference>
<dbReference type="AlphaFoldDB" id="A0AAD9UX35"/>
<dbReference type="EMBL" id="JARQWQ010000080">
    <property type="protein sequence ID" value="KAK2553158.1"/>
    <property type="molecule type" value="Genomic_DNA"/>
</dbReference>
<dbReference type="SUPFAM" id="SSF48619">
    <property type="entry name" value="Phospholipase A2, PLA2"/>
    <property type="match status" value="1"/>
</dbReference>
<reference evidence="2" key="2">
    <citation type="journal article" date="2023" name="Science">
        <title>Genomic signatures of disease resistance in endangered staghorn corals.</title>
        <authorList>
            <person name="Vollmer S.V."/>
            <person name="Selwyn J.D."/>
            <person name="Despard B.A."/>
            <person name="Roesel C.L."/>
        </authorList>
    </citation>
    <scope>NUCLEOTIDE SEQUENCE</scope>
    <source>
        <strain evidence="2">K2</strain>
    </source>
</reference>
<dbReference type="InterPro" id="IPR038875">
    <property type="entry name" value="PLA2_conodipine-like"/>
</dbReference>
<dbReference type="GO" id="GO:0050482">
    <property type="term" value="P:arachidonate secretion"/>
    <property type="evidence" value="ECO:0007669"/>
    <property type="project" value="InterPro"/>
</dbReference>
<organism evidence="2 3">
    <name type="scientific">Acropora cervicornis</name>
    <name type="common">Staghorn coral</name>
    <dbReference type="NCBI Taxonomy" id="6130"/>
    <lineage>
        <taxon>Eukaryota</taxon>
        <taxon>Metazoa</taxon>
        <taxon>Cnidaria</taxon>
        <taxon>Anthozoa</taxon>
        <taxon>Hexacorallia</taxon>
        <taxon>Scleractinia</taxon>
        <taxon>Astrocoeniina</taxon>
        <taxon>Acroporidae</taxon>
        <taxon>Acropora</taxon>
    </lineage>
</organism>
<dbReference type="PANTHER" id="PTHR37687">
    <property type="entry name" value="AGAP006772-PA"/>
    <property type="match status" value="1"/>
</dbReference>
<keyword evidence="1" id="KW-0732">Signal</keyword>